<proteinExistence type="predicted"/>
<evidence type="ECO:0000256" key="12">
    <source>
        <dbReference type="SAM" id="MobiDB-lite"/>
    </source>
</evidence>
<dbReference type="Pfam" id="PF07647">
    <property type="entry name" value="SAM_2"/>
    <property type="match status" value="1"/>
</dbReference>
<dbReference type="PANTHER" id="PTHR10217:SF435">
    <property type="entry name" value="POTASSIUM VOLTAGE-GATED CHANNEL PROTEIN EAG"/>
    <property type="match status" value="1"/>
</dbReference>
<evidence type="ECO:0000313" key="16">
    <source>
        <dbReference type="EMBL" id="SPQ97128.1"/>
    </source>
</evidence>
<evidence type="ECO:0000256" key="3">
    <source>
        <dbReference type="ARBA" id="ARBA00022538"/>
    </source>
</evidence>
<sequence length="996" mass="111242">MEARGAGSTPRDVSLWTTAHVEAWLESMGMGRCRERFRRAQITGTRLMSLAERDLVALGLADPIQRRRLYRQLETVREAHQEMLTDLAPSALTNPAAIVQLSGLSTAAATAANAIPPTPKRAAAHAVSATTPGQRQLAARPASAAAVPTGHPPAAVPASALPASGGGGAAAAAAAAGAPLPASQTELGREDDDRECLGQIVWATASLRSLCQKMGAHDPAQAVEEDADAVDAAANPRATTMFSKILAQERRKMATGRMNPFRRRYWHEIIGEPASSVPADVARQVKVDLRFKHMRKNSRVIEYRHVGDDDVDGQDADANAFGNEHDDESVVDADAGDDPSDAIVTNWWIILPSNSWRLRWDMFIMLLVIYYGIMTPIELAFGNDVSNIYLDYAFDALFGLDIVLNFFTAYRIEHGHQKGQVETRMFYIAKTYLKRWFWIDLVATVPMDVVFDALNIGFTASFNKLIRLLRGFKMVRVLKVSRIFKRFSQVSQSNPALQRLITYILMLLIMWHWIGCGYWVIAQYDGFDDGGWAPSPYYLTAPFGSRYMQAYFWAICSTTGVGVDINPRTVPSLAFTIGSICIGCMMYAFIIGSMTTALQNLDALGVEKRTKLERIYQFLKARDIDRTLQTRILDYYDYAYDNTLHGVELLDDLHSALKIRLDLALNQKLINNVPMFRNLSRNCILSIIERLHLKMFLPKEYICLKGEPGTEMFFIVRGRVEVMIPERTRRNRVILKEGGFFGEKCLLESTRRQFTIQAVTHCELLVLRKSETKHLLRHFPDFAASMQKYALSRMNVSGWPKIQFIVRTVRMVKLLGGQTTFVDMYRKINTDSKLRNVSESSTVSLVDDGRVAGENDNELPKLGIGQHRGPASYNTQLDESNEDVNGISKTARVASCSTLYVLVLLRTHSISSSATSGKTGLDQAAEKRQATQFLCIETGGSTPRPLYGSLHAHKAPVFVDWMKFLGEIVLFPPNVTDMLQQGMYFVHVDYSMLNPD</sequence>
<dbReference type="SMART" id="SM00454">
    <property type="entry name" value="SAM"/>
    <property type="match status" value="1"/>
</dbReference>
<geneLocation type="mitochondrion" evidence="16"/>
<dbReference type="GO" id="GO:0034702">
    <property type="term" value="C:monoatomic ion channel complex"/>
    <property type="evidence" value="ECO:0007669"/>
    <property type="project" value="UniProtKB-KW"/>
</dbReference>
<keyword evidence="16" id="KW-0496">Mitochondrion</keyword>
<evidence type="ECO:0000259" key="14">
    <source>
        <dbReference type="PROSITE" id="PS50042"/>
    </source>
</evidence>
<evidence type="ECO:0000256" key="7">
    <source>
        <dbReference type="ARBA" id="ARBA00022958"/>
    </source>
</evidence>
<dbReference type="Gene3D" id="1.10.287.70">
    <property type="match status" value="1"/>
</dbReference>
<feature type="domain" description="Cyclic nucleotide-binding" evidence="14">
    <location>
        <begin position="675"/>
        <end position="776"/>
    </location>
</feature>
<dbReference type="InterPro" id="IPR000595">
    <property type="entry name" value="cNMP-bd_dom"/>
</dbReference>
<evidence type="ECO:0000256" key="6">
    <source>
        <dbReference type="ARBA" id="ARBA00022882"/>
    </source>
</evidence>
<dbReference type="InterPro" id="IPR001660">
    <property type="entry name" value="SAM"/>
</dbReference>
<evidence type="ECO:0000259" key="15">
    <source>
        <dbReference type="PROSITE" id="PS50105"/>
    </source>
</evidence>
<evidence type="ECO:0000256" key="10">
    <source>
        <dbReference type="ARBA" id="ARBA00023136"/>
    </source>
</evidence>
<feature type="transmembrane region" description="Helical" evidence="13">
    <location>
        <begin position="363"/>
        <end position="382"/>
    </location>
</feature>
<keyword evidence="6" id="KW-0851">Voltage-gated channel</keyword>
<keyword evidence="8 13" id="KW-1133">Transmembrane helix</keyword>
<dbReference type="CDD" id="cd00038">
    <property type="entry name" value="CAP_ED"/>
    <property type="match status" value="1"/>
</dbReference>
<keyword evidence="4 13" id="KW-0812">Transmembrane</keyword>
<feature type="transmembrane region" description="Helical" evidence="13">
    <location>
        <begin position="500"/>
        <end position="521"/>
    </location>
</feature>
<dbReference type="SUPFAM" id="SSF81324">
    <property type="entry name" value="Voltage-gated potassium channels"/>
    <property type="match status" value="1"/>
</dbReference>
<dbReference type="SMART" id="SM00100">
    <property type="entry name" value="cNMP"/>
    <property type="match status" value="1"/>
</dbReference>
<evidence type="ECO:0000256" key="5">
    <source>
        <dbReference type="ARBA" id="ARBA00022826"/>
    </source>
</evidence>
<evidence type="ECO:0000256" key="1">
    <source>
        <dbReference type="ARBA" id="ARBA00004141"/>
    </source>
</evidence>
<evidence type="ECO:0008006" key="18">
    <source>
        <dbReference type="Google" id="ProtNLM"/>
    </source>
</evidence>
<accession>A0A3P3YAD6</accession>
<dbReference type="SUPFAM" id="SSF51206">
    <property type="entry name" value="cAMP-binding domain-like"/>
    <property type="match status" value="1"/>
</dbReference>
<dbReference type="GO" id="GO:0042391">
    <property type="term" value="P:regulation of membrane potential"/>
    <property type="evidence" value="ECO:0007669"/>
    <property type="project" value="TreeGrafter"/>
</dbReference>
<dbReference type="GO" id="GO:0005249">
    <property type="term" value="F:voltage-gated potassium channel activity"/>
    <property type="evidence" value="ECO:0007669"/>
    <property type="project" value="InterPro"/>
</dbReference>
<dbReference type="SUPFAM" id="SSF47769">
    <property type="entry name" value="SAM/Pointed domain"/>
    <property type="match status" value="1"/>
</dbReference>
<dbReference type="InterPro" id="IPR005821">
    <property type="entry name" value="Ion_trans_dom"/>
</dbReference>
<keyword evidence="7" id="KW-0630">Potassium</keyword>
<gene>
    <name evidence="16" type="ORF">PLBR_LOCUS4343</name>
</gene>
<dbReference type="Pfam" id="PF00520">
    <property type="entry name" value="Ion_trans"/>
    <property type="match status" value="1"/>
</dbReference>
<keyword evidence="11" id="KW-0407">Ion channel</keyword>
<dbReference type="Gene3D" id="1.10.150.50">
    <property type="entry name" value="Transcription Factor, Ets-1"/>
    <property type="match status" value="1"/>
</dbReference>
<dbReference type="Gene3D" id="1.10.287.630">
    <property type="entry name" value="Helix hairpin bin"/>
    <property type="match status" value="1"/>
</dbReference>
<dbReference type="PANTHER" id="PTHR10217">
    <property type="entry name" value="VOLTAGE AND LIGAND GATED POTASSIUM CHANNEL"/>
    <property type="match status" value="1"/>
</dbReference>
<dbReference type="AlphaFoldDB" id="A0A3P3YAD6"/>
<evidence type="ECO:0000256" key="9">
    <source>
        <dbReference type="ARBA" id="ARBA00023065"/>
    </source>
</evidence>
<feature type="transmembrane region" description="Helical" evidence="13">
    <location>
        <begin position="573"/>
        <end position="591"/>
    </location>
</feature>
<evidence type="ECO:0000313" key="17">
    <source>
        <dbReference type="Proteomes" id="UP000290189"/>
    </source>
</evidence>
<keyword evidence="2" id="KW-0813">Transport</keyword>
<dbReference type="PROSITE" id="PS50105">
    <property type="entry name" value="SAM_DOMAIN"/>
    <property type="match status" value="1"/>
</dbReference>
<dbReference type="Pfam" id="PF00027">
    <property type="entry name" value="cNMP_binding"/>
    <property type="match status" value="1"/>
</dbReference>
<dbReference type="PRINTS" id="PR01463">
    <property type="entry name" value="EAGCHANLFMLY"/>
</dbReference>
<dbReference type="InterPro" id="IPR013761">
    <property type="entry name" value="SAM/pointed_sf"/>
</dbReference>
<dbReference type="InterPro" id="IPR018488">
    <property type="entry name" value="cNMP-bd_CS"/>
</dbReference>
<evidence type="ECO:0000256" key="2">
    <source>
        <dbReference type="ARBA" id="ARBA00022448"/>
    </source>
</evidence>
<dbReference type="InterPro" id="IPR050818">
    <property type="entry name" value="KCNH_animal-type"/>
</dbReference>
<dbReference type="InterPro" id="IPR003938">
    <property type="entry name" value="K_chnl_volt-dep_EAG/ELK/ERG"/>
</dbReference>
<dbReference type="InterPro" id="IPR014710">
    <property type="entry name" value="RmlC-like_jellyroll"/>
</dbReference>
<comment type="subcellular location">
    <subcellularLocation>
        <location evidence="1">Membrane</location>
        <topology evidence="1">Multi-pass membrane protein</topology>
    </subcellularLocation>
</comment>
<name>A0A3P3YAD6_PLABS</name>
<dbReference type="PROSITE" id="PS50042">
    <property type="entry name" value="CNMP_BINDING_3"/>
    <property type="match status" value="1"/>
</dbReference>
<evidence type="ECO:0000256" key="13">
    <source>
        <dbReference type="SAM" id="Phobius"/>
    </source>
</evidence>
<keyword evidence="9" id="KW-0406">Ion transport</keyword>
<feature type="transmembrane region" description="Helical" evidence="13">
    <location>
        <begin position="388"/>
        <end position="410"/>
    </location>
</feature>
<dbReference type="GO" id="GO:0005886">
    <property type="term" value="C:plasma membrane"/>
    <property type="evidence" value="ECO:0007669"/>
    <property type="project" value="TreeGrafter"/>
</dbReference>
<dbReference type="Gene3D" id="2.60.120.10">
    <property type="entry name" value="Jelly Rolls"/>
    <property type="match status" value="1"/>
</dbReference>
<feature type="domain" description="SAM" evidence="15">
    <location>
        <begin position="16"/>
        <end position="79"/>
    </location>
</feature>
<protein>
    <recommendedName>
        <fullName evidence="18">Cyclic nucleotide-binding domain-containing protein</fullName>
    </recommendedName>
</protein>
<dbReference type="InterPro" id="IPR018490">
    <property type="entry name" value="cNMP-bd_dom_sf"/>
</dbReference>
<feature type="compositionally biased region" description="Low complexity" evidence="12">
    <location>
        <begin position="138"/>
        <end position="149"/>
    </location>
</feature>
<dbReference type="Proteomes" id="UP000290189">
    <property type="component" value="Unassembled WGS sequence"/>
</dbReference>
<organism evidence="16 17">
    <name type="scientific">Plasmodiophora brassicae</name>
    <name type="common">Clubroot disease agent</name>
    <dbReference type="NCBI Taxonomy" id="37360"/>
    <lineage>
        <taxon>Eukaryota</taxon>
        <taxon>Sar</taxon>
        <taxon>Rhizaria</taxon>
        <taxon>Endomyxa</taxon>
        <taxon>Phytomyxea</taxon>
        <taxon>Plasmodiophorida</taxon>
        <taxon>Plasmodiophoridae</taxon>
        <taxon>Plasmodiophora</taxon>
    </lineage>
</organism>
<evidence type="ECO:0000256" key="4">
    <source>
        <dbReference type="ARBA" id="ARBA00022692"/>
    </source>
</evidence>
<evidence type="ECO:0000256" key="8">
    <source>
        <dbReference type="ARBA" id="ARBA00022989"/>
    </source>
</evidence>
<keyword evidence="5" id="KW-0631">Potassium channel</keyword>
<reference evidence="16 17" key="1">
    <citation type="submission" date="2018-03" db="EMBL/GenBank/DDBJ databases">
        <authorList>
            <person name="Fogelqvist J."/>
        </authorList>
    </citation>
    <scope>NUCLEOTIDE SEQUENCE [LARGE SCALE GENOMIC DNA]</scope>
</reference>
<feature type="region of interest" description="Disordered" evidence="12">
    <location>
        <begin position="122"/>
        <end position="160"/>
    </location>
</feature>
<keyword evidence="10 13" id="KW-0472">Membrane</keyword>
<keyword evidence="3" id="KW-0633">Potassium transport</keyword>
<evidence type="ECO:0000256" key="11">
    <source>
        <dbReference type="ARBA" id="ARBA00023303"/>
    </source>
</evidence>
<dbReference type="EMBL" id="OVEO01000007">
    <property type="protein sequence ID" value="SPQ97128.1"/>
    <property type="molecule type" value="Genomic_DNA"/>
</dbReference>
<dbReference type="PROSITE" id="PS00888">
    <property type="entry name" value="CNMP_BINDING_1"/>
    <property type="match status" value="1"/>
</dbReference>